<gene>
    <name evidence="1" type="ORF">B296_00048945</name>
</gene>
<comment type="caution">
    <text evidence="1">The sequence shown here is derived from an EMBL/GenBank/DDBJ whole genome shotgun (WGS) entry which is preliminary data.</text>
</comment>
<evidence type="ECO:0000313" key="1">
    <source>
        <dbReference type="EMBL" id="RRT54749.1"/>
    </source>
</evidence>
<organism evidence="1 2">
    <name type="scientific">Ensete ventricosum</name>
    <name type="common">Abyssinian banana</name>
    <name type="synonym">Musa ensete</name>
    <dbReference type="NCBI Taxonomy" id="4639"/>
    <lineage>
        <taxon>Eukaryota</taxon>
        <taxon>Viridiplantae</taxon>
        <taxon>Streptophyta</taxon>
        <taxon>Embryophyta</taxon>
        <taxon>Tracheophyta</taxon>
        <taxon>Spermatophyta</taxon>
        <taxon>Magnoliopsida</taxon>
        <taxon>Liliopsida</taxon>
        <taxon>Zingiberales</taxon>
        <taxon>Musaceae</taxon>
        <taxon>Ensete</taxon>
    </lineage>
</organism>
<dbReference type="EMBL" id="AMZH03010440">
    <property type="protein sequence ID" value="RRT54749.1"/>
    <property type="molecule type" value="Genomic_DNA"/>
</dbReference>
<name>A0A426YSQ7_ENSVE</name>
<proteinExistence type="predicted"/>
<evidence type="ECO:0000313" key="2">
    <source>
        <dbReference type="Proteomes" id="UP000287651"/>
    </source>
</evidence>
<sequence>MIGSYWELHFGKQHEGQKVSLHPSLVATCHTSSLLLISLLCPLLPFPILSAECNPRSPDRCPLLPLHVVASSLTNWCCHLPSLLRAAAFDRPHLLPSAPSEISDAASRAQQRRCPSLVVTTSPAAAAAAPVLSPPLQPHFFLCPALPSLTPYRSRTILLLLSFPRCPTPTTPLLPSAPAAPASATTAILFLSREDSPATIASFATSNVAAIPRDPFRSSRSKHRWSCHQDPSPQRSLNPTSFFVPHGFPPLRLIVAITPAPILAFQQNRSDDFFAEDDVVALLLPRPCRCLCSPYDSSARLSSFAATAAIMTASA</sequence>
<reference evidence="1 2" key="1">
    <citation type="journal article" date="2014" name="Agronomy (Basel)">
        <title>A Draft Genome Sequence for Ensete ventricosum, the Drought-Tolerant Tree Against Hunger.</title>
        <authorList>
            <person name="Harrison J."/>
            <person name="Moore K.A."/>
            <person name="Paszkiewicz K."/>
            <person name="Jones T."/>
            <person name="Grant M."/>
            <person name="Ambacheew D."/>
            <person name="Muzemil S."/>
            <person name="Studholme D.J."/>
        </authorList>
    </citation>
    <scope>NUCLEOTIDE SEQUENCE [LARGE SCALE GENOMIC DNA]</scope>
</reference>
<dbReference type="Proteomes" id="UP000287651">
    <property type="component" value="Unassembled WGS sequence"/>
</dbReference>
<dbReference type="AlphaFoldDB" id="A0A426YSQ7"/>
<protein>
    <submittedName>
        <fullName evidence="1">Uncharacterized protein</fullName>
    </submittedName>
</protein>
<accession>A0A426YSQ7</accession>